<reference evidence="1" key="1">
    <citation type="submission" date="2019-10" db="EMBL/GenBank/DDBJ databases">
        <authorList>
            <consortium name="DOE Joint Genome Institute"/>
            <person name="Kuo A."/>
            <person name="Miyauchi S."/>
            <person name="Kiss E."/>
            <person name="Drula E."/>
            <person name="Kohler A."/>
            <person name="Sanchez-Garcia M."/>
            <person name="Andreopoulos B."/>
            <person name="Barry K.W."/>
            <person name="Bonito G."/>
            <person name="Buee M."/>
            <person name="Carver A."/>
            <person name="Chen C."/>
            <person name="Cichocki N."/>
            <person name="Clum A."/>
            <person name="Culley D."/>
            <person name="Crous P.W."/>
            <person name="Fauchery L."/>
            <person name="Girlanda M."/>
            <person name="Hayes R."/>
            <person name="Keri Z."/>
            <person name="Labutti K."/>
            <person name="Lipzen A."/>
            <person name="Lombard V."/>
            <person name="Magnuson J."/>
            <person name="Maillard F."/>
            <person name="Morin E."/>
            <person name="Murat C."/>
            <person name="Nolan M."/>
            <person name="Ohm R."/>
            <person name="Pangilinan J."/>
            <person name="Pereira M."/>
            <person name="Perotto S."/>
            <person name="Peter M."/>
            <person name="Riley R."/>
            <person name="Sitrit Y."/>
            <person name="Stielow B."/>
            <person name="Szollosi G."/>
            <person name="Zifcakova L."/>
            <person name="Stursova M."/>
            <person name="Spatafora J.W."/>
            <person name="Tedersoo L."/>
            <person name="Vaario L.-M."/>
            <person name="Yamada A."/>
            <person name="Yan M."/>
            <person name="Wang P."/>
            <person name="Xu J."/>
            <person name="Bruns T."/>
            <person name="Baldrian P."/>
            <person name="Vilgalys R."/>
            <person name="Henrissat B."/>
            <person name="Grigoriev I.V."/>
            <person name="Hibbett D."/>
            <person name="Nagy L.G."/>
            <person name="Martin F.M."/>
        </authorList>
    </citation>
    <scope>NUCLEOTIDE SEQUENCE</scope>
    <source>
        <strain evidence="1">P2</strain>
    </source>
</reference>
<dbReference type="Proteomes" id="UP000886501">
    <property type="component" value="Unassembled WGS sequence"/>
</dbReference>
<gene>
    <name evidence="1" type="ORF">BDM02DRAFT_3122482</name>
</gene>
<proteinExistence type="predicted"/>
<comment type="caution">
    <text evidence="1">The sequence shown here is derived from an EMBL/GenBank/DDBJ whole genome shotgun (WGS) entry which is preliminary data.</text>
</comment>
<protein>
    <submittedName>
        <fullName evidence="1">Uncharacterized protein</fullName>
    </submittedName>
</protein>
<reference evidence="1" key="2">
    <citation type="journal article" date="2020" name="Nat. Commun.">
        <title>Large-scale genome sequencing of mycorrhizal fungi provides insights into the early evolution of symbiotic traits.</title>
        <authorList>
            <person name="Miyauchi S."/>
            <person name="Kiss E."/>
            <person name="Kuo A."/>
            <person name="Drula E."/>
            <person name="Kohler A."/>
            <person name="Sanchez-Garcia M."/>
            <person name="Morin E."/>
            <person name="Andreopoulos B."/>
            <person name="Barry K.W."/>
            <person name="Bonito G."/>
            <person name="Buee M."/>
            <person name="Carver A."/>
            <person name="Chen C."/>
            <person name="Cichocki N."/>
            <person name="Clum A."/>
            <person name="Culley D."/>
            <person name="Crous P.W."/>
            <person name="Fauchery L."/>
            <person name="Girlanda M."/>
            <person name="Hayes R.D."/>
            <person name="Keri Z."/>
            <person name="LaButti K."/>
            <person name="Lipzen A."/>
            <person name="Lombard V."/>
            <person name="Magnuson J."/>
            <person name="Maillard F."/>
            <person name="Murat C."/>
            <person name="Nolan M."/>
            <person name="Ohm R.A."/>
            <person name="Pangilinan J."/>
            <person name="Pereira M.F."/>
            <person name="Perotto S."/>
            <person name="Peter M."/>
            <person name="Pfister S."/>
            <person name="Riley R."/>
            <person name="Sitrit Y."/>
            <person name="Stielow J.B."/>
            <person name="Szollosi G."/>
            <person name="Zifcakova L."/>
            <person name="Stursova M."/>
            <person name="Spatafora J.W."/>
            <person name="Tedersoo L."/>
            <person name="Vaario L.M."/>
            <person name="Yamada A."/>
            <person name="Yan M."/>
            <person name="Wang P."/>
            <person name="Xu J."/>
            <person name="Bruns T."/>
            <person name="Baldrian P."/>
            <person name="Vilgalys R."/>
            <person name="Dunand C."/>
            <person name="Henrissat B."/>
            <person name="Grigoriev I.V."/>
            <person name="Hibbett D."/>
            <person name="Nagy L.G."/>
            <person name="Martin F.M."/>
        </authorList>
    </citation>
    <scope>NUCLEOTIDE SEQUENCE</scope>
    <source>
        <strain evidence="1">P2</strain>
    </source>
</reference>
<accession>A0ACB6Z404</accession>
<evidence type="ECO:0000313" key="1">
    <source>
        <dbReference type="EMBL" id="KAF9644100.1"/>
    </source>
</evidence>
<organism evidence="1 2">
    <name type="scientific">Thelephora ganbajun</name>
    <name type="common">Ganba fungus</name>
    <dbReference type="NCBI Taxonomy" id="370292"/>
    <lineage>
        <taxon>Eukaryota</taxon>
        <taxon>Fungi</taxon>
        <taxon>Dikarya</taxon>
        <taxon>Basidiomycota</taxon>
        <taxon>Agaricomycotina</taxon>
        <taxon>Agaricomycetes</taxon>
        <taxon>Thelephorales</taxon>
        <taxon>Thelephoraceae</taxon>
        <taxon>Thelephora</taxon>
    </lineage>
</organism>
<keyword evidence="2" id="KW-1185">Reference proteome</keyword>
<sequence length="51" mass="5632">MTAEQLEARIAYNSSAATPRAQVPYQEFGVPLFMRFDSKGRYSGLTSGDES</sequence>
<dbReference type="EMBL" id="MU118161">
    <property type="protein sequence ID" value="KAF9644100.1"/>
    <property type="molecule type" value="Genomic_DNA"/>
</dbReference>
<evidence type="ECO:0000313" key="2">
    <source>
        <dbReference type="Proteomes" id="UP000886501"/>
    </source>
</evidence>
<name>A0ACB6Z404_THEGA</name>